<feature type="compositionally biased region" description="Low complexity" evidence="2">
    <location>
        <begin position="190"/>
        <end position="217"/>
    </location>
</feature>
<evidence type="ECO:0000256" key="2">
    <source>
        <dbReference type="SAM" id="MobiDB-lite"/>
    </source>
</evidence>
<feature type="zinc finger region" description="C3H1-type" evidence="1">
    <location>
        <begin position="66"/>
        <end position="94"/>
    </location>
</feature>
<dbReference type="PANTHER" id="PTHR38563:SF1">
    <property type="entry name" value="FL(2)D-ASSOCIATED COMPLEX COMPONENT"/>
    <property type="match status" value="1"/>
</dbReference>
<dbReference type="AlphaFoldDB" id="A0A146LHN8"/>
<protein>
    <recommendedName>
        <fullName evidence="3">C3H1-type domain-containing protein</fullName>
    </recommendedName>
</protein>
<proteinExistence type="predicted"/>
<feature type="region of interest" description="Disordered" evidence="2">
    <location>
        <begin position="177"/>
        <end position="799"/>
    </location>
</feature>
<feature type="compositionally biased region" description="Basic and acidic residues" evidence="2">
    <location>
        <begin position="599"/>
        <end position="611"/>
    </location>
</feature>
<dbReference type="GO" id="GO:0008270">
    <property type="term" value="F:zinc ion binding"/>
    <property type="evidence" value="ECO:0007669"/>
    <property type="project" value="UniProtKB-KW"/>
</dbReference>
<gene>
    <name evidence="4" type="ORF">g.32481</name>
</gene>
<name>A0A146LHN8_LYGHE</name>
<feature type="compositionally biased region" description="Basic and acidic residues" evidence="2">
    <location>
        <begin position="320"/>
        <end position="334"/>
    </location>
</feature>
<feature type="compositionally biased region" description="Basic and acidic residues" evidence="2">
    <location>
        <begin position="8"/>
        <end position="17"/>
    </location>
</feature>
<dbReference type="InterPro" id="IPR000571">
    <property type="entry name" value="Znf_CCCH"/>
</dbReference>
<feature type="compositionally biased region" description="Polar residues" evidence="2">
    <location>
        <begin position="759"/>
        <end position="774"/>
    </location>
</feature>
<dbReference type="GO" id="GO:0016556">
    <property type="term" value="P:mRNA modification"/>
    <property type="evidence" value="ECO:0007669"/>
    <property type="project" value="InterPro"/>
</dbReference>
<reference evidence="4" key="1">
    <citation type="journal article" date="2016" name="Gigascience">
        <title>De novo construction of an expanded transcriptome assembly for the western tarnished plant bug, Lygus hesperus.</title>
        <authorList>
            <person name="Tassone E.E."/>
            <person name="Geib S.M."/>
            <person name="Hall B."/>
            <person name="Fabrick J.A."/>
            <person name="Brent C.S."/>
            <person name="Hull J.J."/>
        </authorList>
    </citation>
    <scope>NUCLEOTIDE SEQUENCE</scope>
</reference>
<feature type="compositionally biased region" description="Basic and acidic residues" evidence="2">
    <location>
        <begin position="177"/>
        <end position="186"/>
    </location>
</feature>
<feature type="compositionally biased region" description="Polar residues" evidence="2">
    <location>
        <begin position="18"/>
        <end position="28"/>
    </location>
</feature>
<keyword evidence="1" id="KW-0862">Zinc</keyword>
<feature type="compositionally biased region" description="Basic and acidic residues" evidence="2">
    <location>
        <begin position="549"/>
        <end position="580"/>
    </location>
</feature>
<evidence type="ECO:0000313" key="4">
    <source>
        <dbReference type="EMBL" id="JAQ07654.1"/>
    </source>
</evidence>
<evidence type="ECO:0000256" key="1">
    <source>
        <dbReference type="PROSITE-ProRule" id="PRU00723"/>
    </source>
</evidence>
<feature type="compositionally biased region" description="Polar residues" evidence="2">
    <location>
        <begin position="49"/>
        <end position="60"/>
    </location>
</feature>
<feature type="compositionally biased region" description="Basic and acidic residues" evidence="2">
    <location>
        <begin position="469"/>
        <end position="524"/>
    </location>
</feature>
<dbReference type="PROSITE" id="PS50103">
    <property type="entry name" value="ZF_C3H1"/>
    <property type="match status" value="1"/>
</dbReference>
<feature type="compositionally biased region" description="Basic and acidic residues" evidence="2">
    <location>
        <begin position="670"/>
        <end position="705"/>
    </location>
</feature>
<feature type="compositionally biased region" description="Basic and acidic residues" evidence="2">
    <location>
        <begin position="373"/>
        <end position="462"/>
    </location>
</feature>
<sequence>MSKTSKRKSSETGKQSDNRTASATSNKDFSGGASSVVKRQSVFDRLGTKATSSRSSTERNLSINTSISDSFCRSWAQNGTCSYDKSCKLAHSHALISPSKRNSAIKKESDLVIPSGLVTRRQIEEEKGRVVSSLKHQSPDVSTWENWDQTELEYEDEKVLEKRRAALQRELELQMKKEGSRKEVVKARRSSSTSSLSSTSSVSSSSSSSSRSSASVVKKTDDKKRRQSSSSPEDKKKSIMKSSSHKDSPPRKMSSSSAREAERKGRSSGGGSSPMRMQTRKRSISPPRKPSPKTKVDPYKGITLEVTLKNDLALRANAGRRKDSPLRRGVSSDRRSRRSSSRNRRRSPVVRSSGTRRSRPRSPSRPSTSVRARTPERKKEEDRKKDDRRDRKTDYREKKDSHDDGRGRVRAREMREVAREKERLEALERCRERQREREQKEKERLREDRERKDTKRTSRDMSRSSTVSSDKRHERTYDRFDRSKGNERDRSYERERVRDRALERMMERKSVDRTRERSRERYGDRGNYGDSRRILQTEEKNYSSSPYRGSERGRYETERERLSPRDERLNRSGYSDDRRDRGRSRGWPNEGQQSSQPTRYEESSREREKPPRSSGGGEWTGDRGSEFQESGTSRSRDWDPARIREEGDDWSGYDRSAPSDWHSNRQHHHHIDDRRERRHGSEAKEKDGHVPTDQIKEKDSVEILGKRPGPPEDCEDPIKRSRLNEPPALEELSDISDGPDDILNRDDIEFTEGEDSRMGDSSQAALCDTSSGQGERTDGHMDDSLQAPSPNIRLGDDENMVGLDFEEISDEELEEESRTNKGGSVGDALGVDWASLMAECRPQKKKTEENGETGVSSVRARWEPSGILSRLGVSSTLASAEYLKKLKDKYPQAFPDSSGKEPRNVVGVAALQRKMAERKAKRENFIALSMENKQALSARADIAIRRRLCGLPVISLETHSTTGFCPWAV</sequence>
<feature type="compositionally biased region" description="Basic and acidic residues" evidence="2">
    <location>
        <begin position="634"/>
        <end position="645"/>
    </location>
</feature>
<organism evidence="4">
    <name type="scientific">Lygus hesperus</name>
    <name type="common">Western plant bug</name>
    <dbReference type="NCBI Taxonomy" id="30085"/>
    <lineage>
        <taxon>Eukaryota</taxon>
        <taxon>Metazoa</taxon>
        <taxon>Ecdysozoa</taxon>
        <taxon>Arthropoda</taxon>
        <taxon>Hexapoda</taxon>
        <taxon>Insecta</taxon>
        <taxon>Pterygota</taxon>
        <taxon>Neoptera</taxon>
        <taxon>Paraneoptera</taxon>
        <taxon>Hemiptera</taxon>
        <taxon>Heteroptera</taxon>
        <taxon>Panheteroptera</taxon>
        <taxon>Cimicomorpha</taxon>
        <taxon>Miridae</taxon>
        <taxon>Mirini</taxon>
        <taxon>Lygus</taxon>
    </lineage>
</organism>
<dbReference type="GO" id="GO:0036396">
    <property type="term" value="C:RNA N6-methyladenosine methyltransferase complex"/>
    <property type="evidence" value="ECO:0007669"/>
    <property type="project" value="InterPro"/>
</dbReference>
<keyword evidence="1" id="KW-0863">Zinc-finger</keyword>
<feature type="domain" description="C3H1-type" evidence="3">
    <location>
        <begin position="66"/>
        <end position="94"/>
    </location>
</feature>
<accession>A0A146LHN8</accession>
<keyword evidence="1" id="KW-0479">Metal-binding</keyword>
<feature type="compositionally biased region" description="Basic residues" evidence="2">
    <location>
        <begin position="335"/>
        <end position="362"/>
    </location>
</feature>
<dbReference type="PANTHER" id="PTHR38563">
    <property type="entry name" value="FL(2)D-ASSOCIATED COMPLEX COMPONENT"/>
    <property type="match status" value="1"/>
</dbReference>
<feature type="compositionally biased region" description="Acidic residues" evidence="2">
    <location>
        <begin position="731"/>
        <end position="740"/>
    </location>
</feature>
<feature type="compositionally biased region" description="Basic and acidic residues" evidence="2">
    <location>
        <begin position="530"/>
        <end position="541"/>
    </location>
</feature>
<dbReference type="InterPro" id="IPR040427">
    <property type="entry name" value="Flacc"/>
</dbReference>
<evidence type="ECO:0000259" key="3">
    <source>
        <dbReference type="PROSITE" id="PS50103"/>
    </source>
</evidence>
<dbReference type="EMBL" id="GDHC01010975">
    <property type="protein sequence ID" value="JAQ07654.1"/>
    <property type="molecule type" value="Transcribed_RNA"/>
</dbReference>
<feature type="region of interest" description="Disordered" evidence="2">
    <location>
        <begin position="1"/>
        <end position="60"/>
    </location>
</feature>
<feature type="compositionally biased region" description="Basic and acidic residues" evidence="2">
    <location>
        <begin position="742"/>
        <end position="758"/>
    </location>
</feature>